<accession>A0A8H6H8V1</accession>
<dbReference type="EMBL" id="JACGCI010000181">
    <property type="protein sequence ID" value="KAF6742544.1"/>
    <property type="molecule type" value="Genomic_DNA"/>
</dbReference>
<dbReference type="Proteomes" id="UP000521943">
    <property type="component" value="Unassembled WGS sequence"/>
</dbReference>
<dbReference type="PANTHER" id="PTHR33096">
    <property type="entry name" value="CXC2 DOMAIN-CONTAINING PROTEIN"/>
    <property type="match status" value="1"/>
</dbReference>
<dbReference type="AlphaFoldDB" id="A0A8H6H8V1"/>
<name>A0A8H6H8V1_9AGAR</name>
<feature type="compositionally biased region" description="Basic residues" evidence="1">
    <location>
        <begin position="116"/>
        <end position="131"/>
    </location>
</feature>
<evidence type="ECO:0000313" key="3">
    <source>
        <dbReference type="Proteomes" id="UP000521943"/>
    </source>
</evidence>
<feature type="region of interest" description="Disordered" evidence="1">
    <location>
        <begin position="98"/>
        <end position="134"/>
    </location>
</feature>
<sequence>MNRPKGSSRRVRAFSANPLGSSLKGSGRQLLAKPLNPKQIALLNAATQKEVLNGPSKSLDIPDHLDHHDDSEWQSDSEPSQFDLFNVLEGDSRLDISHAGGEFQGLQDDAGGISSTRRRRRKDNRTRRDRLKRQSEGFESQYKHLVPVYMQWHALLNGASLDHAAPPLRPPPSPATEVNSREVQVFDVFRAYFVLEDPEVDRTPVCALIRHGLIPNAPWKPQYAVTIRVLEFYRTTHLRCPHLAIEPFMKSLCDIYGVSYRTSLRDIFSTCYDVYLRLRDETQNRVLQSLGRGGLWRRRHACPACTYRLKGESKLLFSMLVTMDGNDSLKRIIRRVLKDLQEPDDGTGTTEAAPSIEREDGRCHVGAESYYIPREKVDKFARDRVDVVDASGENKEGDEGMEDSPCAGRWQNMKKEATSKAWGIFDETGIFLSLCRHGFVLAIADMVKSGELSKYPLAVVEALIEAFGDDIGCGYDIGCRFSTTLRQSVLGPQAKKANFRSLVGSFHGHAHNRLCQLSNLAAYVEGLGIEDLEGCERFFSKSNALARSLRYASPFHRNQKIIQYIQHTDEFETSQNLSKFLVNNYKQALSILQGEEELKKSMIARGYESTVIFHQWLAEEHEYLTNLSKEPLEETLQMDYYQKLVNLDDLAKTLKKTVTTFVVYDPSLPSQPKGHGGIIIKRRNDQENYDKTLAVVQDLELKLNIKKRWTNKCDEWKAAAVMVSRKRYQRCLDELERLVVSRMFELTKMNMSQTGYKLRKHIAKALQARSKAIRAALDRYNTAAAALTPPRPSLTWDQVVEYAFLADFDLLRDTRQDIRDRPWARPLNRALMDKYFKIQRAGEEIERLNIEIKRVVTHIQDEENFLAAREEAMYEKDPILAFHIANYRIDRTRFFPLHLRRFSKLLDLAGFTGNILPGSPLNTHTTDAPLQILSAASRPPPPEDDRMAMDDSVPLPGAPSSGSEDTGMAVDTMAHKRPTVADWEDDEDETELAEDRHQDDLDLDEEGDIHTAVKLLSIAEDNTVVHML</sequence>
<dbReference type="OrthoDB" id="3246730at2759"/>
<evidence type="ECO:0000256" key="1">
    <source>
        <dbReference type="SAM" id="MobiDB-lite"/>
    </source>
</evidence>
<comment type="caution">
    <text evidence="2">The sequence shown here is derived from an EMBL/GenBank/DDBJ whole genome shotgun (WGS) entry which is preliminary data.</text>
</comment>
<feature type="compositionally biased region" description="Acidic residues" evidence="1">
    <location>
        <begin position="982"/>
        <end position="992"/>
    </location>
</feature>
<gene>
    <name evidence="2" type="ORF">DFP72DRAFT_830402</name>
</gene>
<dbReference type="PANTHER" id="PTHR33096:SF1">
    <property type="entry name" value="CXC1-LIKE CYSTEINE CLUSTER ASSOCIATED WITH KDZ TRANSPOSASES DOMAIN-CONTAINING PROTEIN"/>
    <property type="match status" value="1"/>
</dbReference>
<feature type="region of interest" description="Disordered" evidence="1">
    <location>
        <begin position="934"/>
        <end position="1004"/>
    </location>
</feature>
<evidence type="ECO:0000313" key="2">
    <source>
        <dbReference type="EMBL" id="KAF6742544.1"/>
    </source>
</evidence>
<dbReference type="InterPro" id="IPR040521">
    <property type="entry name" value="KDZ"/>
</dbReference>
<reference evidence="2 3" key="1">
    <citation type="submission" date="2020-07" db="EMBL/GenBank/DDBJ databases">
        <title>Comparative genomics of pyrophilous fungi reveals a link between fire events and developmental genes.</title>
        <authorList>
            <consortium name="DOE Joint Genome Institute"/>
            <person name="Steindorff A.S."/>
            <person name="Carver A."/>
            <person name="Calhoun S."/>
            <person name="Stillman K."/>
            <person name="Liu H."/>
            <person name="Lipzen A."/>
            <person name="Pangilinan J."/>
            <person name="Labutti K."/>
            <person name="Bruns T.D."/>
            <person name="Grigoriev I.V."/>
        </authorList>
    </citation>
    <scope>NUCLEOTIDE SEQUENCE [LARGE SCALE GENOMIC DNA]</scope>
    <source>
        <strain evidence="2 3">CBS 144469</strain>
    </source>
</reference>
<feature type="compositionally biased region" description="Basic residues" evidence="1">
    <location>
        <begin position="1"/>
        <end position="12"/>
    </location>
</feature>
<feature type="region of interest" description="Disordered" evidence="1">
    <location>
        <begin position="53"/>
        <end position="78"/>
    </location>
</feature>
<proteinExistence type="predicted"/>
<feature type="region of interest" description="Disordered" evidence="1">
    <location>
        <begin position="1"/>
        <end position="30"/>
    </location>
</feature>
<organism evidence="2 3">
    <name type="scientific">Ephemerocybe angulata</name>
    <dbReference type="NCBI Taxonomy" id="980116"/>
    <lineage>
        <taxon>Eukaryota</taxon>
        <taxon>Fungi</taxon>
        <taxon>Dikarya</taxon>
        <taxon>Basidiomycota</taxon>
        <taxon>Agaricomycotina</taxon>
        <taxon>Agaricomycetes</taxon>
        <taxon>Agaricomycetidae</taxon>
        <taxon>Agaricales</taxon>
        <taxon>Agaricineae</taxon>
        <taxon>Psathyrellaceae</taxon>
        <taxon>Ephemerocybe</taxon>
    </lineage>
</organism>
<feature type="compositionally biased region" description="Basic and acidic residues" evidence="1">
    <location>
        <begin position="60"/>
        <end position="71"/>
    </location>
</feature>
<protein>
    <submittedName>
        <fullName evidence="2">Uncharacterized protein</fullName>
    </submittedName>
</protein>
<dbReference type="Pfam" id="PF18758">
    <property type="entry name" value="KDZ"/>
    <property type="match status" value="1"/>
</dbReference>
<keyword evidence="3" id="KW-1185">Reference proteome</keyword>